<accession>A0A1J1J8K5</accession>
<reference evidence="11 12" key="1">
    <citation type="submission" date="2015-04" db="EMBL/GenBank/DDBJ databases">
        <authorList>
            <person name="Syromyatnikov M.Y."/>
            <person name="Popov V.N."/>
        </authorList>
    </citation>
    <scope>NUCLEOTIDE SEQUENCE [LARGE SCALE GENOMIC DNA]</scope>
</reference>
<keyword evidence="6" id="KW-0067">ATP-binding</keyword>
<comment type="similarity">
    <text evidence="2">Belongs to the ABC transporter superfamily. ABCG family. Eye pigment precursor importer (TC 3.A.1.204) subfamily.</text>
</comment>
<evidence type="ECO:0000256" key="3">
    <source>
        <dbReference type="ARBA" id="ARBA00022448"/>
    </source>
</evidence>
<dbReference type="InterPro" id="IPR043926">
    <property type="entry name" value="ABCG_dom"/>
</dbReference>
<dbReference type="AlphaFoldDB" id="A0A1J1J8K5"/>
<feature type="domain" description="ABC transporter" evidence="10">
    <location>
        <begin position="22"/>
        <end position="266"/>
    </location>
</feature>
<feature type="transmembrane region" description="Helical" evidence="9">
    <location>
        <begin position="456"/>
        <end position="478"/>
    </location>
</feature>
<dbReference type="Pfam" id="PF01061">
    <property type="entry name" value="ABC2_membrane"/>
    <property type="match status" value="1"/>
</dbReference>
<dbReference type="InterPro" id="IPR017871">
    <property type="entry name" value="ABC_transporter-like_CS"/>
</dbReference>
<keyword evidence="4 9" id="KW-0812">Transmembrane</keyword>
<keyword evidence="8 9" id="KW-0472">Membrane</keyword>
<gene>
    <name evidence="11" type="primary">putative Protein brown</name>
    <name evidence="11" type="ORF">CLUMA_CG021332</name>
</gene>
<protein>
    <submittedName>
        <fullName evidence="11">CLUMA_CG021332, isoform A</fullName>
    </submittedName>
</protein>
<dbReference type="GO" id="GO:0140359">
    <property type="term" value="F:ABC-type transporter activity"/>
    <property type="evidence" value="ECO:0007669"/>
    <property type="project" value="InterPro"/>
</dbReference>
<evidence type="ECO:0000313" key="11">
    <source>
        <dbReference type="EMBL" id="CRL08298.1"/>
    </source>
</evidence>
<keyword evidence="5" id="KW-0547">Nucleotide-binding</keyword>
<evidence type="ECO:0000256" key="9">
    <source>
        <dbReference type="SAM" id="Phobius"/>
    </source>
</evidence>
<dbReference type="STRING" id="568069.A0A1J1J8K5"/>
<dbReference type="InterPro" id="IPR050352">
    <property type="entry name" value="ABCG_transporters"/>
</dbReference>
<dbReference type="Proteomes" id="UP000183832">
    <property type="component" value="Unassembled WGS sequence"/>
</dbReference>
<dbReference type="GO" id="GO:0005524">
    <property type="term" value="F:ATP binding"/>
    <property type="evidence" value="ECO:0007669"/>
    <property type="project" value="UniProtKB-KW"/>
</dbReference>
<evidence type="ECO:0000313" key="12">
    <source>
        <dbReference type="Proteomes" id="UP000183832"/>
    </source>
</evidence>
<feature type="transmembrane region" description="Helical" evidence="9">
    <location>
        <begin position="570"/>
        <end position="588"/>
    </location>
</feature>
<feature type="transmembrane region" description="Helical" evidence="9">
    <location>
        <begin position="344"/>
        <end position="367"/>
    </location>
</feature>
<dbReference type="PANTHER" id="PTHR48041:SF116">
    <property type="entry name" value="PROTEIN BROWN"/>
    <property type="match status" value="1"/>
</dbReference>
<feature type="transmembrane region" description="Helical" evidence="9">
    <location>
        <begin position="379"/>
        <end position="400"/>
    </location>
</feature>
<evidence type="ECO:0000256" key="5">
    <source>
        <dbReference type="ARBA" id="ARBA00022741"/>
    </source>
</evidence>
<dbReference type="SUPFAM" id="SSF52540">
    <property type="entry name" value="P-loop containing nucleoside triphosphate hydrolases"/>
    <property type="match status" value="1"/>
</dbReference>
<dbReference type="Pfam" id="PF19055">
    <property type="entry name" value="ABC2_membrane_7"/>
    <property type="match status" value="1"/>
</dbReference>
<dbReference type="SMART" id="SM00382">
    <property type="entry name" value="AAA"/>
    <property type="match status" value="1"/>
</dbReference>
<dbReference type="PROSITE" id="PS50893">
    <property type="entry name" value="ABC_TRANSPORTER_2"/>
    <property type="match status" value="1"/>
</dbReference>
<evidence type="ECO:0000256" key="7">
    <source>
        <dbReference type="ARBA" id="ARBA00022989"/>
    </source>
</evidence>
<evidence type="ECO:0000256" key="6">
    <source>
        <dbReference type="ARBA" id="ARBA00022840"/>
    </source>
</evidence>
<feature type="transmembrane region" description="Helical" evidence="9">
    <location>
        <begin position="420"/>
        <end position="444"/>
    </location>
</feature>
<dbReference type="GO" id="GO:0016887">
    <property type="term" value="F:ATP hydrolysis activity"/>
    <property type="evidence" value="ECO:0007669"/>
    <property type="project" value="InterPro"/>
</dbReference>
<keyword evidence="7 9" id="KW-1133">Transmembrane helix</keyword>
<evidence type="ECO:0000259" key="10">
    <source>
        <dbReference type="PROSITE" id="PS50893"/>
    </source>
</evidence>
<feature type="transmembrane region" description="Helical" evidence="9">
    <location>
        <begin position="513"/>
        <end position="533"/>
    </location>
</feature>
<dbReference type="InterPro" id="IPR013525">
    <property type="entry name" value="ABC2_TM"/>
</dbReference>
<keyword evidence="12" id="KW-1185">Reference proteome</keyword>
<feature type="transmembrane region" description="Helical" evidence="9">
    <location>
        <begin position="484"/>
        <end position="506"/>
    </location>
</feature>
<dbReference type="InterPro" id="IPR003593">
    <property type="entry name" value="AAA+_ATPase"/>
</dbReference>
<dbReference type="PROSITE" id="PS00211">
    <property type="entry name" value="ABC_TRANSPORTER_1"/>
    <property type="match status" value="1"/>
</dbReference>
<dbReference type="OrthoDB" id="66620at2759"/>
<sequence length="598" mass="67487">MSNLSVNDVLTFNLNYKVTKKVKKGFLGFRNETQETVILNDVKGRIESGTMTALLGASGCGKTTLLAALSQRLRGKLIGEIRFNGEVIDRSKMTNISSFVAQSDVALEGLTVREHFHFMIELKVPKMSAFEKSRLSESSLTKFGLKGSTKLKFLSGGEKRKLSLASELLTKPQILFCDEPTSGLDSFSAFSVMNTLRELSGYSSNNPKQISSSSSRIILFSIHQPTSDIFQLFTNVILMKSGRIIFHGSVQEAENLFTNMGMPCPPRYNPAEFYVKRISDAKVSDDIIKRVGVNEEEKLNEENKKTSSHYDENLSARSKASWLRQVYLLSQRTTLNFLHDPKHYLIEFLILIVFALIITAVYSGISFESQAPVQDIKGFLIVVATEILFVFVYAVFMLIYEVLPLLRKEIGNRLYSLSAYYVSIVLLSIPRVFLETLIFTAIIYFPTDIGRDFITYLRICLSVSMSGICAMAYGFFLSGLFESFLIGTELSAILDLVLILAAGVYINVRNVPFLKYASFFYYANECVAIDFWLTVDDIKCSRGFNCYTNGTAVLESLAFGTTEYDVYKNYLYQFILTFMLHVMAFLGIRKNVRRTGFY</sequence>
<name>A0A1J1J8K5_9DIPT</name>
<evidence type="ECO:0000256" key="2">
    <source>
        <dbReference type="ARBA" id="ARBA00005814"/>
    </source>
</evidence>
<dbReference type="PANTHER" id="PTHR48041">
    <property type="entry name" value="ABC TRANSPORTER G FAMILY MEMBER 28"/>
    <property type="match status" value="1"/>
</dbReference>
<evidence type="ECO:0000256" key="1">
    <source>
        <dbReference type="ARBA" id="ARBA00004141"/>
    </source>
</evidence>
<dbReference type="GO" id="GO:0005886">
    <property type="term" value="C:plasma membrane"/>
    <property type="evidence" value="ECO:0007669"/>
    <property type="project" value="TreeGrafter"/>
</dbReference>
<evidence type="ECO:0000256" key="4">
    <source>
        <dbReference type="ARBA" id="ARBA00022692"/>
    </source>
</evidence>
<keyword evidence="3" id="KW-0813">Transport</keyword>
<organism evidence="11 12">
    <name type="scientific">Clunio marinus</name>
    <dbReference type="NCBI Taxonomy" id="568069"/>
    <lineage>
        <taxon>Eukaryota</taxon>
        <taxon>Metazoa</taxon>
        <taxon>Ecdysozoa</taxon>
        <taxon>Arthropoda</taxon>
        <taxon>Hexapoda</taxon>
        <taxon>Insecta</taxon>
        <taxon>Pterygota</taxon>
        <taxon>Neoptera</taxon>
        <taxon>Endopterygota</taxon>
        <taxon>Diptera</taxon>
        <taxon>Nematocera</taxon>
        <taxon>Chironomoidea</taxon>
        <taxon>Chironomidae</taxon>
        <taxon>Clunio</taxon>
    </lineage>
</organism>
<dbReference type="EMBL" id="CVRI01000075">
    <property type="protein sequence ID" value="CRL08298.1"/>
    <property type="molecule type" value="Genomic_DNA"/>
</dbReference>
<evidence type="ECO:0000256" key="8">
    <source>
        <dbReference type="ARBA" id="ARBA00023136"/>
    </source>
</evidence>
<dbReference type="InterPro" id="IPR027417">
    <property type="entry name" value="P-loop_NTPase"/>
</dbReference>
<dbReference type="Pfam" id="PF00005">
    <property type="entry name" value="ABC_tran"/>
    <property type="match status" value="1"/>
</dbReference>
<comment type="subcellular location">
    <subcellularLocation>
        <location evidence="1">Membrane</location>
        <topology evidence="1">Multi-pass membrane protein</topology>
    </subcellularLocation>
</comment>
<dbReference type="InterPro" id="IPR003439">
    <property type="entry name" value="ABC_transporter-like_ATP-bd"/>
</dbReference>
<proteinExistence type="inferred from homology"/>
<dbReference type="Gene3D" id="3.40.50.300">
    <property type="entry name" value="P-loop containing nucleotide triphosphate hydrolases"/>
    <property type="match status" value="1"/>
</dbReference>